<keyword evidence="1" id="KW-0472">Membrane</keyword>
<dbReference type="GO" id="GO:0016787">
    <property type="term" value="F:hydrolase activity"/>
    <property type="evidence" value="ECO:0007669"/>
    <property type="project" value="UniProtKB-KW"/>
</dbReference>
<dbReference type="Proteomes" id="UP000509638">
    <property type="component" value="Chromosome"/>
</dbReference>
<proteinExistence type="predicted"/>
<accession>A0A7D5EVY6</accession>
<protein>
    <submittedName>
        <fullName evidence="3">Alpha/beta fold hydrolase</fullName>
    </submittedName>
</protein>
<dbReference type="RefSeq" id="WP_178012810.1">
    <property type="nucleotide sequence ID" value="NZ_CP058316.1"/>
</dbReference>
<dbReference type="Pfam" id="PF00561">
    <property type="entry name" value="Abhydrolase_1"/>
    <property type="match status" value="1"/>
</dbReference>
<dbReference type="InterPro" id="IPR000073">
    <property type="entry name" value="AB_hydrolase_1"/>
</dbReference>
<dbReference type="InterPro" id="IPR050228">
    <property type="entry name" value="Carboxylesterase_BioH"/>
</dbReference>
<evidence type="ECO:0000256" key="1">
    <source>
        <dbReference type="SAM" id="Phobius"/>
    </source>
</evidence>
<dbReference type="Gene3D" id="3.40.50.1820">
    <property type="entry name" value="alpha/beta hydrolase"/>
    <property type="match status" value="1"/>
</dbReference>
<keyword evidence="1" id="KW-0812">Transmembrane</keyword>
<sequence length="326" mass="35984">MGDDTDIEPADIDVETVEFDGVRTRVTRVQTAASAGSPRAFVLIAGIGVAATYFDLLAPTLAQQSRVYALDLPGFAGQRAPRSEPSVAFFADQVEAVLDRFGLDDPVLLGHSFGTQIVTEVLTRRPGIRHAVLIGPVVNDRERSVVLQGIRFAQSSLFEPFRLVMLAVSAYLLCGFAYFVRVLPHMMRYPLTERIAQVSAQVLFIRGARDFSSPRYFHSALVDAARDAWRWEIHGAAHSVINGNAIGVAKLTDAFLAGDLARRGQMSEEEARVPQPAYGGIPLMWRAVRYRIREWFSARQGDEVGVEHAKESHAAAMWRAFTGGRR</sequence>
<dbReference type="SUPFAM" id="SSF53474">
    <property type="entry name" value="alpha/beta-Hydrolases"/>
    <property type="match status" value="1"/>
</dbReference>
<dbReference type="EMBL" id="CP058316">
    <property type="protein sequence ID" value="QLD12232.1"/>
    <property type="molecule type" value="Genomic_DNA"/>
</dbReference>
<dbReference type="InterPro" id="IPR029058">
    <property type="entry name" value="AB_hydrolase_fold"/>
</dbReference>
<dbReference type="AlphaFoldDB" id="A0A7D5EVY6"/>
<dbReference type="SMART" id="SM00824">
    <property type="entry name" value="PKS_TE"/>
    <property type="match status" value="1"/>
</dbReference>
<feature type="transmembrane region" description="Helical" evidence="1">
    <location>
        <begin position="161"/>
        <end position="180"/>
    </location>
</feature>
<name>A0A7D5EVY6_9MICO</name>
<evidence type="ECO:0000313" key="3">
    <source>
        <dbReference type="EMBL" id="QLD12232.1"/>
    </source>
</evidence>
<reference evidence="3 4" key="1">
    <citation type="submission" date="2020-06" db="EMBL/GenBank/DDBJ databases">
        <authorList>
            <person name="Jo H."/>
        </authorList>
    </citation>
    <scope>NUCLEOTIDE SEQUENCE [LARGE SCALE GENOMIC DNA]</scope>
    <source>
        <strain evidence="3 4">I46</strain>
    </source>
</reference>
<keyword evidence="1" id="KW-1133">Transmembrane helix</keyword>
<keyword evidence="3" id="KW-0378">Hydrolase</keyword>
<organism evidence="3 4">
    <name type="scientific">Microbacterium oleivorans</name>
    <dbReference type="NCBI Taxonomy" id="273677"/>
    <lineage>
        <taxon>Bacteria</taxon>
        <taxon>Bacillati</taxon>
        <taxon>Actinomycetota</taxon>
        <taxon>Actinomycetes</taxon>
        <taxon>Micrococcales</taxon>
        <taxon>Microbacteriaceae</taxon>
        <taxon>Microbacterium</taxon>
    </lineage>
</organism>
<dbReference type="PANTHER" id="PTHR43194:SF2">
    <property type="entry name" value="PEROXISOMAL MEMBRANE PROTEIN LPX1"/>
    <property type="match status" value="1"/>
</dbReference>
<feature type="domain" description="Thioesterase TesA-like" evidence="2">
    <location>
        <begin position="42"/>
        <end position="256"/>
    </location>
</feature>
<evidence type="ECO:0000313" key="4">
    <source>
        <dbReference type="Proteomes" id="UP000509638"/>
    </source>
</evidence>
<dbReference type="InterPro" id="IPR020802">
    <property type="entry name" value="TesA-like"/>
</dbReference>
<dbReference type="PANTHER" id="PTHR43194">
    <property type="entry name" value="HYDROLASE ALPHA/BETA FOLD FAMILY"/>
    <property type="match status" value="1"/>
</dbReference>
<evidence type="ECO:0000259" key="2">
    <source>
        <dbReference type="SMART" id="SM00824"/>
    </source>
</evidence>
<gene>
    <name evidence="3" type="ORF">HW566_10885</name>
</gene>